<gene>
    <name evidence="2" type="ORF">P7K49_033067</name>
</gene>
<keyword evidence="3" id="KW-1185">Reference proteome</keyword>
<dbReference type="EMBL" id="JASSZA010000019">
    <property type="protein sequence ID" value="KAK2087160.1"/>
    <property type="molecule type" value="Genomic_DNA"/>
</dbReference>
<dbReference type="Proteomes" id="UP001266305">
    <property type="component" value="Unassembled WGS sequence"/>
</dbReference>
<evidence type="ECO:0000256" key="1">
    <source>
        <dbReference type="SAM" id="MobiDB-lite"/>
    </source>
</evidence>
<organism evidence="2 3">
    <name type="scientific">Saguinus oedipus</name>
    <name type="common">Cotton-top tamarin</name>
    <name type="synonym">Oedipomidas oedipus</name>
    <dbReference type="NCBI Taxonomy" id="9490"/>
    <lineage>
        <taxon>Eukaryota</taxon>
        <taxon>Metazoa</taxon>
        <taxon>Chordata</taxon>
        <taxon>Craniata</taxon>
        <taxon>Vertebrata</taxon>
        <taxon>Euteleostomi</taxon>
        <taxon>Mammalia</taxon>
        <taxon>Eutheria</taxon>
        <taxon>Euarchontoglires</taxon>
        <taxon>Primates</taxon>
        <taxon>Haplorrhini</taxon>
        <taxon>Platyrrhini</taxon>
        <taxon>Cebidae</taxon>
        <taxon>Callitrichinae</taxon>
        <taxon>Saguinus</taxon>
    </lineage>
</organism>
<feature type="region of interest" description="Disordered" evidence="1">
    <location>
        <begin position="1"/>
        <end position="93"/>
    </location>
</feature>
<protein>
    <submittedName>
        <fullName evidence="2">Uncharacterized protein</fullName>
    </submittedName>
</protein>
<accession>A0ABQ9TRL8</accession>
<name>A0ABQ9TRL8_SAGOE</name>
<proteinExistence type="predicted"/>
<reference evidence="2 3" key="1">
    <citation type="submission" date="2023-05" db="EMBL/GenBank/DDBJ databases">
        <title>B98-5 Cell Line De Novo Hybrid Assembly: An Optical Mapping Approach.</title>
        <authorList>
            <person name="Kananen K."/>
            <person name="Auerbach J.A."/>
            <person name="Kautto E."/>
            <person name="Blachly J.S."/>
        </authorList>
    </citation>
    <scope>NUCLEOTIDE SEQUENCE [LARGE SCALE GENOMIC DNA]</scope>
    <source>
        <strain evidence="2">B95-8</strain>
        <tissue evidence="2">Cell line</tissue>
    </source>
</reference>
<feature type="compositionally biased region" description="Basic and acidic residues" evidence="1">
    <location>
        <begin position="62"/>
        <end position="76"/>
    </location>
</feature>
<feature type="compositionally biased region" description="Gly residues" evidence="1">
    <location>
        <begin position="1"/>
        <end position="14"/>
    </location>
</feature>
<evidence type="ECO:0000313" key="2">
    <source>
        <dbReference type="EMBL" id="KAK2087160.1"/>
    </source>
</evidence>
<evidence type="ECO:0000313" key="3">
    <source>
        <dbReference type="Proteomes" id="UP001266305"/>
    </source>
</evidence>
<comment type="caution">
    <text evidence="2">The sequence shown here is derived from an EMBL/GenBank/DDBJ whole genome shotgun (WGS) entry which is preliminary data.</text>
</comment>
<sequence>MNCDDGGQGGPGGGPERKAARAGQLGQPPGPADSRAHTRGLTGVHVGRPPQEPRQEAAASLERQRENSSVRLERASYHAWPSLQPHDNTAETS</sequence>